<comment type="caution">
    <text evidence="1">The sequence shown here is derived from an EMBL/GenBank/DDBJ whole genome shotgun (WGS) entry which is preliminary data.</text>
</comment>
<accession>A0A844G6R8</accession>
<sequence length="128" mass="14710">MTGKQKKVLMAAVAVIKQYIGNNHEAMCSLKDLLCQIDMEEVFDVDSIDPMADLKEKVFKRHPDGEVGIADILHVAKIEFNYPLKLIAAIFELNVGDLRRYLEDGFTPPYVMNAFRRYFKNLKEISEK</sequence>
<reference evidence="1 2" key="1">
    <citation type="submission" date="2019-08" db="EMBL/GenBank/DDBJ databases">
        <title>In-depth cultivation of the pig gut microbiome towards novel bacterial diversity and tailored functional studies.</title>
        <authorList>
            <person name="Wylensek D."/>
            <person name="Hitch T.C.A."/>
            <person name="Clavel T."/>
        </authorList>
    </citation>
    <scope>NUCLEOTIDE SEQUENCE [LARGE SCALE GENOMIC DNA]</scope>
    <source>
        <strain evidence="1 2">BBE-744-WT-12</strain>
    </source>
</reference>
<dbReference type="RefSeq" id="WP_154420782.1">
    <property type="nucleotide sequence ID" value="NZ_VUNS01000043.1"/>
</dbReference>
<dbReference type="AlphaFoldDB" id="A0A844G6R8"/>
<evidence type="ECO:0000313" key="1">
    <source>
        <dbReference type="EMBL" id="MST99610.1"/>
    </source>
</evidence>
<keyword evidence="2" id="KW-1185">Reference proteome</keyword>
<name>A0A844G6R8_9BACT</name>
<organism evidence="1 2">
    <name type="scientific">Victivallis lenta</name>
    <dbReference type="NCBI Taxonomy" id="2606640"/>
    <lineage>
        <taxon>Bacteria</taxon>
        <taxon>Pseudomonadati</taxon>
        <taxon>Lentisphaerota</taxon>
        <taxon>Lentisphaeria</taxon>
        <taxon>Victivallales</taxon>
        <taxon>Victivallaceae</taxon>
        <taxon>Victivallis</taxon>
    </lineage>
</organism>
<gene>
    <name evidence="1" type="ORF">FYJ85_21510</name>
</gene>
<proteinExistence type="predicted"/>
<evidence type="ECO:0000313" key="2">
    <source>
        <dbReference type="Proteomes" id="UP000435649"/>
    </source>
</evidence>
<dbReference type="EMBL" id="VUNS01000043">
    <property type="protein sequence ID" value="MST99610.1"/>
    <property type="molecule type" value="Genomic_DNA"/>
</dbReference>
<dbReference type="Proteomes" id="UP000435649">
    <property type="component" value="Unassembled WGS sequence"/>
</dbReference>
<protein>
    <submittedName>
        <fullName evidence="1">Uncharacterized protein</fullName>
    </submittedName>
</protein>